<keyword evidence="4" id="KW-1185">Reference proteome</keyword>
<gene>
    <name evidence="3" type="ORF">I4I81_28065</name>
</gene>
<sequence length="84" mass="9184">MRRQAAAELARLPEPATAQPDAGLSTRELEVLRLLARGLTNREVGLRLMISQQHPHQVRLRQPDRGRGLGPACGSRRGSPTSPV</sequence>
<dbReference type="InterPro" id="IPR000792">
    <property type="entry name" value="Tscrpt_reg_LuxR_C"/>
</dbReference>
<dbReference type="EMBL" id="JADQDK010000001">
    <property type="protein sequence ID" value="MBW0138089.1"/>
    <property type="molecule type" value="Genomic_DNA"/>
</dbReference>
<dbReference type="Proteomes" id="UP000694287">
    <property type="component" value="Unassembled WGS sequence"/>
</dbReference>
<organism evidence="3 4">
    <name type="scientific">Pseudonocardia abyssalis</name>
    <dbReference type="NCBI Taxonomy" id="2792008"/>
    <lineage>
        <taxon>Bacteria</taxon>
        <taxon>Bacillati</taxon>
        <taxon>Actinomycetota</taxon>
        <taxon>Actinomycetes</taxon>
        <taxon>Pseudonocardiales</taxon>
        <taxon>Pseudonocardiaceae</taxon>
        <taxon>Pseudonocardia</taxon>
    </lineage>
</organism>
<feature type="region of interest" description="Disordered" evidence="1">
    <location>
        <begin position="53"/>
        <end position="84"/>
    </location>
</feature>
<dbReference type="Pfam" id="PF00196">
    <property type="entry name" value="GerE"/>
    <property type="match status" value="1"/>
</dbReference>
<accession>A0ABS6V278</accession>
<proteinExistence type="predicted"/>
<feature type="region of interest" description="Disordered" evidence="1">
    <location>
        <begin position="1"/>
        <end position="24"/>
    </location>
</feature>
<evidence type="ECO:0000313" key="3">
    <source>
        <dbReference type="EMBL" id="MBW0138089.1"/>
    </source>
</evidence>
<feature type="domain" description="HTH luxR-type" evidence="2">
    <location>
        <begin position="24"/>
        <end position="52"/>
    </location>
</feature>
<name>A0ABS6V278_9PSEU</name>
<dbReference type="RefSeq" id="WP_218601012.1">
    <property type="nucleotide sequence ID" value="NZ_JADQDJ010000008.1"/>
</dbReference>
<evidence type="ECO:0000259" key="2">
    <source>
        <dbReference type="Pfam" id="PF00196"/>
    </source>
</evidence>
<comment type="caution">
    <text evidence="3">The sequence shown here is derived from an EMBL/GenBank/DDBJ whole genome shotgun (WGS) entry which is preliminary data.</text>
</comment>
<protein>
    <submittedName>
        <fullName evidence="3">Response regulator transcription factor</fullName>
    </submittedName>
</protein>
<evidence type="ECO:0000256" key="1">
    <source>
        <dbReference type="SAM" id="MobiDB-lite"/>
    </source>
</evidence>
<evidence type="ECO:0000313" key="4">
    <source>
        <dbReference type="Proteomes" id="UP000694287"/>
    </source>
</evidence>
<reference evidence="3 4" key="1">
    <citation type="submission" date="2020-11" db="EMBL/GenBank/DDBJ databases">
        <title>Pseudonocardia abyssalis sp. nov. and Pseudonocardia oceani sp. nov., description and phylogenomic analysis of two novel actinomycetes isolated from the deep Southern Ocean.</title>
        <authorList>
            <person name="Parra J."/>
        </authorList>
    </citation>
    <scope>NUCLEOTIDE SEQUENCE [LARGE SCALE GENOMIC DNA]</scope>
    <source>
        <strain evidence="3 4">KRD-168</strain>
    </source>
</reference>
<feature type="compositionally biased region" description="Low complexity" evidence="1">
    <location>
        <begin position="1"/>
        <end position="18"/>
    </location>
</feature>